<dbReference type="InterPro" id="IPR014001">
    <property type="entry name" value="Helicase_ATP-bd"/>
</dbReference>
<dbReference type="PANTHER" id="PTHR45766">
    <property type="entry name" value="DNA ANNEALING HELICASE AND ENDONUCLEASE ZRANB3 FAMILY MEMBER"/>
    <property type="match status" value="1"/>
</dbReference>
<dbReference type="GO" id="GO:0031297">
    <property type="term" value="P:replication fork processing"/>
    <property type="evidence" value="ECO:0007669"/>
    <property type="project" value="TreeGrafter"/>
</dbReference>
<organism evidence="6">
    <name type="scientific">viral metagenome</name>
    <dbReference type="NCBI Taxonomy" id="1070528"/>
    <lineage>
        <taxon>unclassified sequences</taxon>
        <taxon>metagenomes</taxon>
        <taxon>organismal metagenomes</taxon>
    </lineage>
</organism>
<dbReference type="SMART" id="SM00490">
    <property type="entry name" value="HELICc"/>
    <property type="match status" value="1"/>
</dbReference>
<evidence type="ECO:0000256" key="2">
    <source>
        <dbReference type="ARBA" id="ARBA00022801"/>
    </source>
</evidence>
<protein>
    <recommendedName>
        <fullName evidence="5">Helicase ATP-binding domain-containing protein</fullName>
    </recommendedName>
</protein>
<reference evidence="6" key="1">
    <citation type="journal article" date="2020" name="Nature">
        <title>Giant virus diversity and host interactions through global metagenomics.</title>
        <authorList>
            <person name="Schulz F."/>
            <person name="Roux S."/>
            <person name="Paez-Espino D."/>
            <person name="Jungbluth S."/>
            <person name="Walsh D.A."/>
            <person name="Denef V.J."/>
            <person name="McMahon K.D."/>
            <person name="Konstantinidis K.T."/>
            <person name="Eloe-Fadrosh E.A."/>
            <person name="Kyrpides N.C."/>
            <person name="Woyke T."/>
        </authorList>
    </citation>
    <scope>NUCLEOTIDE SEQUENCE</scope>
    <source>
        <strain evidence="6">GVMAG-S-1035315-10</strain>
    </source>
</reference>
<keyword evidence="2" id="KW-0378">Hydrolase</keyword>
<dbReference type="InterPro" id="IPR001650">
    <property type="entry name" value="Helicase_C-like"/>
</dbReference>
<dbReference type="Gene3D" id="3.40.50.300">
    <property type="entry name" value="P-loop containing nucleotide triphosphate hydrolases"/>
    <property type="match status" value="2"/>
</dbReference>
<name>A0A6C0JL32_9ZZZZ</name>
<sequence>MFVLPNRKAFSDSITRIFLKYRKTDVDPLDTADSEEDLCRKQGDLSKNTKELFSYQKIVREYLLMETPYRGLLLYHGLGSGKTCSSIAVAESLLSTKKIYILLPASLSDNYKGEIRKCGDPIYAFEQYWEPKSIKNEEDTVQAKSMGISQKFLDTNGRFFVTSPDRQPNFRTLSLDIQKGIRGQIDDILDQRFTFINYNGISSSNIDSILPPDNEHQFDDSVVIIDEAHNLINYAIKESLRSKIYQRILKARNCKVVALSGTPVINKPQEIAFLMNLLRGPIERISIPAKSAKQWDESLMTGFFRAIKDVDTIEYNSIKRVIMLTRNPPYFESQYNEKGERIAVKYNKDFSQKADIKEWVSEWKSKFESTFAGVELSDADRMVVEELELLPTKFEDFMGLFVDGLSIKNSNLFMRRIQGLVSYFKGADERLLPKRLEEESTLVKVPMSPEQFQRYLETRWIEIQRESRKSRSPNLNDDFGSFRMTSRLACNYAIPPELRTTVEEETNEETVIEKSEVLERLKADPERYLSEDALSKFAPKMLVLLKDLKEHIGEPSKFNNQFIYSQFRSLEGIGTLTAILDANGFQPYKLVKKAGVWSESSEMKEGVPAYGVFLGGGEEERELHRQIFNQDYADTFPQSLKDSIKEHRLCVFLGSRAAAEGITLADVRRVHIMEPYWNPALIEQVIGRAIRICSHRKLPLDQRDVTVKLYMTVFSPEQAVTSEGPNIVAIRRNDMTLKRYEGTDLRETFMSSDEYLYEVAYEKGRIVKNISLLLKQAAIDCEIHRKLHSREKPVIQCMRFDTTATGEDLAYKPGFKSDDLDTLYLRNIQRKTRRLQIVKAKGLVFVLDPDTNEVFDAPAFQDTKRLIRIGIRTAPGEIRFFTSVV</sequence>
<evidence type="ECO:0000256" key="4">
    <source>
        <dbReference type="ARBA" id="ARBA00022840"/>
    </source>
</evidence>
<accession>A0A6C0JL32</accession>
<dbReference type="EMBL" id="MN740656">
    <property type="protein sequence ID" value="QHU06465.1"/>
    <property type="molecule type" value="Genomic_DNA"/>
</dbReference>
<dbReference type="InterPro" id="IPR006935">
    <property type="entry name" value="Helicase/UvrB_N"/>
</dbReference>
<dbReference type="GO" id="GO:0004386">
    <property type="term" value="F:helicase activity"/>
    <property type="evidence" value="ECO:0007669"/>
    <property type="project" value="UniProtKB-KW"/>
</dbReference>
<keyword evidence="3" id="KW-0347">Helicase</keyword>
<dbReference type="GO" id="GO:0006281">
    <property type="term" value="P:DNA repair"/>
    <property type="evidence" value="ECO:0007669"/>
    <property type="project" value="TreeGrafter"/>
</dbReference>
<dbReference type="PANTHER" id="PTHR45766:SF3">
    <property type="entry name" value="DNA ANNEALING HELICASE AND ENDONUCLEASE ZRANB3"/>
    <property type="match status" value="1"/>
</dbReference>
<proteinExistence type="predicted"/>
<evidence type="ECO:0000259" key="5">
    <source>
        <dbReference type="PROSITE" id="PS51192"/>
    </source>
</evidence>
<dbReference type="PROSITE" id="PS51192">
    <property type="entry name" value="HELICASE_ATP_BIND_1"/>
    <property type="match status" value="1"/>
</dbReference>
<dbReference type="SMART" id="SM00487">
    <property type="entry name" value="DEXDc"/>
    <property type="match status" value="1"/>
</dbReference>
<keyword evidence="4" id="KW-0067">ATP-binding</keyword>
<keyword evidence="1" id="KW-0547">Nucleotide-binding</keyword>
<evidence type="ECO:0000256" key="3">
    <source>
        <dbReference type="ARBA" id="ARBA00022806"/>
    </source>
</evidence>
<dbReference type="AlphaFoldDB" id="A0A6C0JL32"/>
<dbReference type="GO" id="GO:0005524">
    <property type="term" value="F:ATP binding"/>
    <property type="evidence" value="ECO:0007669"/>
    <property type="project" value="UniProtKB-KW"/>
</dbReference>
<evidence type="ECO:0000256" key="1">
    <source>
        <dbReference type="ARBA" id="ARBA00022741"/>
    </source>
</evidence>
<dbReference type="InterPro" id="IPR027417">
    <property type="entry name" value="P-loop_NTPase"/>
</dbReference>
<dbReference type="Pfam" id="PF00271">
    <property type="entry name" value="Helicase_C"/>
    <property type="match status" value="1"/>
</dbReference>
<dbReference type="GO" id="GO:0016787">
    <property type="term" value="F:hydrolase activity"/>
    <property type="evidence" value="ECO:0007669"/>
    <property type="project" value="UniProtKB-KW"/>
</dbReference>
<evidence type="ECO:0000313" key="6">
    <source>
        <dbReference type="EMBL" id="QHU06465.1"/>
    </source>
</evidence>
<dbReference type="SUPFAM" id="SSF52540">
    <property type="entry name" value="P-loop containing nucleoside triphosphate hydrolases"/>
    <property type="match status" value="2"/>
</dbReference>
<dbReference type="GO" id="GO:0004520">
    <property type="term" value="F:DNA endonuclease activity"/>
    <property type="evidence" value="ECO:0007669"/>
    <property type="project" value="TreeGrafter"/>
</dbReference>
<dbReference type="GO" id="GO:0043596">
    <property type="term" value="C:nuclear replication fork"/>
    <property type="evidence" value="ECO:0007669"/>
    <property type="project" value="TreeGrafter"/>
</dbReference>
<dbReference type="GO" id="GO:0003677">
    <property type="term" value="F:DNA binding"/>
    <property type="evidence" value="ECO:0007669"/>
    <property type="project" value="InterPro"/>
</dbReference>
<feature type="domain" description="Helicase ATP-binding" evidence="5">
    <location>
        <begin position="63"/>
        <end position="281"/>
    </location>
</feature>
<dbReference type="Pfam" id="PF04851">
    <property type="entry name" value="ResIII"/>
    <property type="match status" value="1"/>
</dbReference>